<reference evidence="1 2" key="1">
    <citation type="journal article" date="2012" name="BMC Genomics">
        <title>Comparative genomics of the white-rot fungi, Phanerochaete carnosa and P. chrysosporium, to elucidate the genetic basis of the distinct wood types they colonize.</title>
        <authorList>
            <person name="Suzuki H."/>
            <person name="MacDonald J."/>
            <person name="Syed K."/>
            <person name="Salamov A."/>
            <person name="Hori C."/>
            <person name="Aerts A."/>
            <person name="Henrissat B."/>
            <person name="Wiebenga A."/>
            <person name="vanKuyk P.A."/>
            <person name="Barry K."/>
            <person name="Lindquist E."/>
            <person name="LaButti K."/>
            <person name="Lapidus A."/>
            <person name="Lucas S."/>
            <person name="Coutinho P."/>
            <person name="Gong Y."/>
            <person name="Samejima M."/>
            <person name="Mahadevan R."/>
            <person name="Abou-Zaid M."/>
            <person name="de Vries R.P."/>
            <person name="Igarashi K."/>
            <person name="Yadav J.S."/>
            <person name="Grigoriev I.V."/>
            <person name="Master E.R."/>
        </authorList>
    </citation>
    <scope>NUCLEOTIDE SEQUENCE [LARGE SCALE GENOMIC DNA]</scope>
    <source>
        <strain evidence="1 2">HHB-10118-sp</strain>
    </source>
</reference>
<dbReference type="AlphaFoldDB" id="K5VR43"/>
<gene>
    <name evidence="1" type="ORF">PHACADRAFT_29227</name>
</gene>
<dbReference type="InParanoid" id="K5VR43"/>
<dbReference type="HOGENOM" id="CLU_1741233_0_0_1"/>
<keyword evidence="2" id="KW-1185">Reference proteome</keyword>
<sequence length="150" mass="16477">MYSFLVDSIKLTTAFQLTSEDKVLQIPLSPTITASSSRGTFSDSLSATELFAMSDLILFVVTEGLLKINYKSLPFQPCLTATTKPNPYKEPSGPEVYSAPKELRQLDGHLLASVWDHSLFEGLCHVLNTTGVNWTSFDALCIAKVEEPSD</sequence>
<name>K5VR43_PHACS</name>
<dbReference type="KEGG" id="pco:PHACADRAFT_29227"/>
<dbReference type="RefSeq" id="XP_007396530.1">
    <property type="nucleotide sequence ID" value="XM_007396468.1"/>
</dbReference>
<dbReference type="EMBL" id="JH930473">
    <property type="protein sequence ID" value="EKM53933.1"/>
    <property type="molecule type" value="Genomic_DNA"/>
</dbReference>
<evidence type="ECO:0000313" key="1">
    <source>
        <dbReference type="EMBL" id="EKM53933.1"/>
    </source>
</evidence>
<dbReference type="OrthoDB" id="5424209at2759"/>
<organism evidence="1 2">
    <name type="scientific">Phanerochaete carnosa (strain HHB-10118-sp)</name>
    <name type="common">White-rot fungus</name>
    <name type="synonym">Peniophora carnosa</name>
    <dbReference type="NCBI Taxonomy" id="650164"/>
    <lineage>
        <taxon>Eukaryota</taxon>
        <taxon>Fungi</taxon>
        <taxon>Dikarya</taxon>
        <taxon>Basidiomycota</taxon>
        <taxon>Agaricomycotina</taxon>
        <taxon>Agaricomycetes</taxon>
        <taxon>Polyporales</taxon>
        <taxon>Phanerochaetaceae</taxon>
        <taxon>Phanerochaete</taxon>
    </lineage>
</organism>
<accession>K5VR43</accession>
<dbReference type="Proteomes" id="UP000008370">
    <property type="component" value="Unassembled WGS sequence"/>
</dbReference>
<evidence type="ECO:0000313" key="2">
    <source>
        <dbReference type="Proteomes" id="UP000008370"/>
    </source>
</evidence>
<proteinExistence type="predicted"/>
<dbReference type="GeneID" id="18919582"/>
<protein>
    <submittedName>
        <fullName evidence="1">Uncharacterized protein</fullName>
    </submittedName>
</protein>